<gene>
    <name evidence="10" type="primary">rsf2</name>
</gene>
<dbReference type="SMART" id="SM00355">
    <property type="entry name" value="ZnF_C2H2"/>
    <property type="match status" value="2"/>
</dbReference>
<comment type="subcellular location">
    <subcellularLocation>
        <location evidence="1">Nucleus</location>
    </subcellularLocation>
</comment>
<dbReference type="AlphaFoldDB" id="A7WPD5"/>
<dbReference type="InterPro" id="IPR007219">
    <property type="entry name" value="XnlR_reg_dom"/>
</dbReference>
<keyword evidence="3" id="KW-0677">Repeat</keyword>
<keyword evidence="6" id="KW-0539">Nucleus</keyword>
<dbReference type="PANTHER" id="PTHR40626:SF13">
    <property type="entry name" value="RESPIRATION FACTOR 2-RELATED"/>
    <property type="match status" value="1"/>
</dbReference>
<evidence type="ECO:0000256" key="5">
    <source>
        <dbReference type="ARBA" id="ARBA00022833"/>
    </source>
</evidence>
<dbReference type="GO" id="GO:0008270">
    <property type="term" value="F:zinc ion binding"/>
    <property type="evidence" value="ECO:0007669"/>
    <property type="project" value="UniProtKB-KW"/>
</dbReference>
<evidence type="ECO:0000256" key="6">
    <source>
        <dbReference type="ARBA" id="ARBA00023242"/>
    </source>
</evidence>
<dbReference type="GO" id="GO:0000785">
    <property type="term" value="C:chromatin"/>
    <property type="evidence" value="ECO:0007669"/>
    <property type="project" value="TreeGrafter"/>
</dbReference>
<reference evidence="10" key="1">
    <citation type="submission" date="2007-08" db="EMBL/GenBank/DDBJ databases">
        <title>Nakaseomyces delphensis clones KD3219 and KD3196.</title>
        <authorList>
            <person name="Wolfe K.H."/>
        </authorList>
    </citation>
    <scope>NUCLEOTIDE SEQUENCE</scope>
    <source>
        <strain evidence="10">CBS 2170</strain>
    </source>
</reference>
<dbReference type="Pfam" id="PF04082">
    <property type="entry name" value="Fungal_trans"/>
    <property type="match status" value="1"/>
</dbReference>
<dbReference type="InterPro" id="IPR036236">
    <property type="entry name" value="Znf_C2H2_sf"/>
</dbReference>
<dbReference type="Pfam" id="PF00096">
    <property type="entry name" value="zf-C2H2"/>
    <property type="match status" value="2"/>
</dbReference>
<dbReference type="Gene3D" id="3.30.160.60">
    <property type="entry name" value="Classic Zinc Finger"/>
    <property type="match status" value="2"/>
</dbReference>
<feature type="region of interest" description="Disordered" evidence="8">
    <location>
        <begin position="1"/>
        <end position="20"/>
    </location>
</feature>
<evidence type="ECO:0000259" key="9">
    <source>
        <dbReference type="PROSITE" id="PS50157"/>
    </source>
</evidence>
<feature type="domain" description="C2H2-type" evidence="9">
    <location>
        <begin position="58"/>
        <end position="86"/>
    </location>
</feature>
<name>A7WPD5_NAKDE</name>
<dbReference type="GO" id="GO:0006351">
    <property type="term" value="P:DNA-templated transcription"/>
    <property type="evidence" value="ECO:0007669"/>
    <property type="project" value="InterPro"/>
</dbReference>
<protein>
    <submittedName>
        <fullName evidence="10">Zinc-finger protein</fullName>
    </submittedName>
</protein>
<evidence type="ECO:0000256" key="4">
    <source>
        <dbReference type="ARBA" id="ARBA00022771"/>
    </source>
</evidence>
<dbReference type="FunFam" id="3.30.160.60:FF:000145">
    <property type="entry name" value="Zinc finger protein 574"/>
    <property type="match status" value="1"/>
</dbReference>
<dbReference type="InterPro" id="IPR013087">
    <property type="entry name" value="Znf_C2H2_type"/>
</dbReference>
<accession>A7WPD5</accession>
<dbReference type="CDD" id="cd12148">
    <property type="entry name" value="fungal_TF_MHR"/>
    <property type="match status" value="1"/>
</dbReference>
<dbReference type="GO" id="GO:0000978">
    <property type="term" value="F:RNA polymerase II cis-regulatory region sequence-specific DNA binding"/>
    <property type="evidence" value="ECO:0007669"/>
    <property type="project" value="InterPro"/>
</dbReference>
<dbReference type="PROSITE" id="PS00028">
    <property type="entry name" value="ZINC_FINGER_C2H2_1"/>
    <property type="match status" value="2"/>
</dbReference>
<feature type="domain" description="C2H2-type" evidence="9">
    <location>
        <begin position="30"/>
        <end position="57"/>
    </location>
</feature>
<dbReference type="InterPro" id="IPR051059">
    <property type="entry name" value="VerF-like"/>
</dbReference>
<dbReference type="GO" id="GO:0005634">
    <property type="term" value="C:nucleus"/>
    <property type="evidence" value="ECO:0007669"/>
    <property type="project" value="UniProtKB-SubCell"/>
</dbReference>
<sequence>MSKEGLHMYPQQSLIPKKSRAVKTDKPRPFMCPICSRGFVRQEHLKRHQNSHTHEKPFGCLICGKCFARKDLVLRHVQKLHRDYKVEQLNQTVGVGKWDERVLVTPDPWNDDIVKIKGNKAAILPTVDYKMSRGSGSGSEHVQQHMHMHQHLQLSPGSSDTGIATKTVSPGSSDATFSAQRSSTNLPRNTVANANANVNANAAGGTVDAAGTEGPGGGQYHDLDLSSSSSLNFSTPTYQHSQVLVGNFTSSGSQAGSTPLDVNWLNAVLESDNKISDLNKVAARSSQNDDNTMINAKSLSPHGIGARNKKMHGLKLELPDYLKNRRYSAPINKVDEMATTTGNIIHNTENSNNEPIHKTNILEHSIREQTSDFLISTPSLNHDSGTMGSQTQVPMASLSAGILKKIDVGDMKRDDTNVDIQRDDSFSNLFKSNDFTNGDQPVMDIISQLSSEFTSPNDLNYINLNQPTIDFFTQEWRDLILQKYHIPNDNFPTLEELNEYIALYQREFHPYFAFLHLYSIQASLSKISLFLSVAAIGAFYSFNSTHSNLLANLAYGEINQLLKSVRLESSPLWLVQTMLILGFYAIFNNDISLVESASNQFMMIVKLVKSTKINQSLESQIVPPTLFPDAVSQRLTPDQIDTAYRYFITAQSRIHICHSMLFLSNIFPAMSGLEACFLASDIDCGVPSPYEDLYTSKSPSEWYENVLRNSVSLTNDTELVNLAKGAVDFGTCLKYLSTGSYILYDSVKLSLYTLLSLLVSIHEMIITERRKLKTEGDVQKNDEQWKLTRGPVVDSMIRNWEILYMKNGGILLPTENNIAKITGSHVMRNNVSFYLFAKIKRCIDLNHVIQKIWMRDWTAMNIALEEIMYDTESLQEATDYAISLLSSWASTFTILNDESIQAMKTPMFSMACIFSSILIVAEFLRSVERWAKTYNMDNPDSKMMNSTDKILWLKAGRLLKKFQKKLLSSESKKYSEFAGVQKHEMLDITEVDESVLQRAIGLEAKVDETIQMILAASLSSKALYIGVRVIGDTPIWPIAVLFAQGLQSRAVYCVMKDEGVFH</sequence>
<evidence type="ECO:0000256" key="3">
    <source>
        <dbReference type="ARBA" id="ARBA00022737"/>
    </source>
</evidence>
<dbReference type="PANTHER" id="PTHR40626">
    <property type="entry name" value="MIP31509P"/>
    <property type="match status" value="1"/>
</dbReference>
<evidence type="ECO:0000256" key="1">
    <source>
        <dbReference type="ARBA" id="ARBA00004123"/>
    </source>
</evidence>
<dbReference type="SUPFAM" id="SSF57667">
    <property type="entry name" value="beta-beta-alpha zinc fingers"/>
    <property type="match status" value="1"/>
</dbReference>
<evidence type="ECO:0000313" key="10">
    <source>
        <dbReference type="EMBL" id="CAO98771.1"/>
    </source>
</evidence>
<keyword evidence="5" id="KW-0862">Zinc</keyword>
<organism evidence="10">
    <name type="scientific">Nakaseomyces delphensis</name>
    <name type="common">Yeast</name>
    <name type="synonym">Kluyveromyces delphensis</name>
    <dbReference type="NCBI Taxonomy" id="51657"/>
    <lineage>
        <taxon>Eukaryota</taxon>
        <taxon>Fungi</taxon>
        <taxon>Dikarya</taxon>
        <taxon>Ascomycota</taxon>
        <taxon>Saccharomycotina</taxon>
        <taxon>Saccharomycetes</taxon>
        <taxon>Saccharomycetales</taxon>
        <taxon>Saccharomycetaceae</taxon>
        <taxon>Nakaseomyces</taxon>
    </lineage>
</organism>
<keyword evidence="2" id="KW-0479">Metal-binding</keyword>
<evidence type="ECO:0000256" key="8">
    <source>
        <dbReference type="SAM" id="MobiDB-lite"/>
    </source>
</evidence>
<dbReference type="GO" id="GO:0000981">
    <property type="term" value="F:DNA-binding transcription factor activity, RNA polymerase II-specific"/>
    <property type="evidence" value="ECO:0007669"/>
    <property type="project" value="InterPro"/>
</dbReference>
<proteinExistence type="predicted"/>
<keyword evidence="4 7" id="KW-0863">Zinc-finger</keyword>
<dbReference type="EMBL" id="AM850111">
    <property type="protein sequence ID" value="CAO98771.1"/>
    <property type="molecule type" value="Genomic_DNA"/>
</dbReference>
<dbReference type="PROSITE" id="PS50157">
    <property type="entry name" value="ZINC_FINGER_C2H2_2"/>
    <property type="match status" value="2"/>
</dbReference>
<evidence type="ECO:0000256" key="7">
    <source>
        <dbReference type="PROSITE-ProRule" id="PRU00042"/>
    </source>
</evidence>
<evidence type="ECO:0000256" key="2">
    <source>
        <dbReference type="ARBA" id="ARBA00022723"/>
    </source>
</evidence>